<keyword evidence="1" id="KW-0812">Transmembrane</keyword>
<reference evidence="2 3" key="1">
    <citation type="submission" date="2014-04" db="EMBL/GenBank/DDBJ databases">
        <title>Evolutionary Origins and Diversification of the Mycorrhizal Mutualists.</title>
        <authorList>
            <consortium name="DOE Joint Genome Institute"/>
            <consortium name="Mycorrhizal Genomics Consortium"/>
            <person name="Kohler A."/>
            <person name="Kuo A."/>
            <person name="Nagy L.G."/>
            <person name="Floudas D."/>
            <person name="Copeland A."/>
            <person name="Barry K.W."/>
            <person name="Cichocki N."/>
            <person name="Veneault-Fourrey C."/>
            <person name="LaButti K."/>
            <person name="Lindquist E.A."/>
            <person name="Lipzen A."/>
            <person name="Lundell T."/>
            <person name="Morin E."/>
            <person name="Murat C."/>
            <person name="Riley R."/>
            <person name="Ohm R."/>
            <person name="Sun H."/>
            <person name="Tunlid A."/>
            <person name="Henrissat B."/>
            <person name="Grigoriev I.V."/>
            <person name="Hibbett D.S."/>
            <person name="Martin F."/>
        </authorList>
    </citation>
    <scope>NUCLEOTIDE SEQUENCE [LARGE SCALE GENOMIC DNA]</scope>
    <source>
        <strain evidence="2 3">Koide BX008</strain>
    </source>
</reference>
<proteinExistence type="predicted"/>
<dbReference type="OrthoDB" id="2559662at2759"/>
<accession>A0A0C2SSK5</accession>
<dbReference type="Gene3D" id="3.40.50.11350">
    <property type="match status" value="1"/>
</dbReference>
<dbReference type="HOGENOM" id="CLU_592051_0_0_1"/>
<keyword evidence="3" id="KW-1185">Reference proteome</keyword>
<dbReference type="STRING" id="946122.A0A0C2SSK5"/>
<dbReference type="InParanoid" id="A0A0C2SSK5"/>
<keyword evidence="1" id="KW-1133">Transmembrane helix</keyword>
<evidence type="ECO:0000313" key="2">
    <source>
        <dbReference type="EMBL" id="KIL66315.1"/>
    </source>
</evidence>
<sequence length="406" mass="46468">MFYFRITRARSFSLLVLIFLFIAYIYFNSRPNYAFYHSLHDQELVDSLQLIANAPNNKYVMFKQLQGAGFNNQFQEIILFHLLALVTSRTYIYQPFVWRPRGEKSYVPLSAFLSGVTTESLSSAVFDDACPANKTRHVRLRVTHQVQWDYAKEALSGDEPCIVVDDWIFNWGFLASPSLQHVWPEFQKYLSMNFGWTQSIIDIVERTQKKLNLRSKTYNPTGDSYMALHVRRGDFENHCKILSRSHVGFTTWATLPLLQSSVLAPPLDTTNETSILEHCYPSLRRILDAVSYQAKRHPNLRTLHVLHDGAWDHPLVYLDYYKLVEALTNARWAARQGWTGGPMRRVTHSAMVPIHRGEGDWRVAVDVELAKRAEAFVGIGYSSLSSQVMALRLGAGQGDAGDITLL</sequence>
<dbReference type="AlphaFoldDB" id="A0A0C2SSK5"/>
<name>A0A0C2SSK5_AMAMK</name>
<dbReference type="Proteomes" id="UP000054549">
    <property type="component" value="Unassembled WGS sequence"/>
</dbReference>
<evidence type="ECO:0000256" key="1">
    <source>
        <dbReference type="SAM" id="Phobius"/>
    </source>
</evidence>
<evidence type="ECO:0000313" key="3">
    <source>
        <dbReference type="Proteomes" id="UP000054549"/>
    </source>
</evidence>
<dbReference type="EMBL" id="KN818237">
    <property type="protein sequence ID" value="KIL66315.1"/>
    <property type="molecule type" value="Genomic_DNA"/>
</dbReference>
<gene>
    <name evidence="2" type="ORF">M378DRAFT_161196</name>
</gene>
<protein>
    <submittedName>
        <fullName evidence="2">Uncharacterized protein</fullName>
    </submittedName>
</protein>
<keyword evidence="1" id="KW-0472">Membrane</keyword>
<feature type="transmembrane region" description="Helical" evidence="1">
    <location>
        <begin position="12"/>
        <end position="29"/>
    </location>
</feature>
<organism evidence="2 3">
    <name type="scientific">Amanita muscaria (strain Koide BX008)</name>
    <dbReference type="NCBI Taxonomy" id="946122"/>
    <lineage>
        <taxon>Eukaryota</taxon>
        <taxon>Fungi</taxon>
        <taxon>Dikarya</taxon>
        <taxon>Basidiomycota</taxon>
        <taxon>Agaricomycotina</taxon>
        <taxon>Agaricomycetes</taxon>
        <taxon>Agaricomycetidae</taxon>
        <taxon>Agaricales</taxon>
        <taxon>Pluteineae</taxon>
        <taxon>Amanitaceae</taxon>
        <taxon>Amanita</taxon>
    </lineage>
</organism>